<dbReference type="Proteomes" id="UP000006078">
    <property type="component" value="Unassembled WGS sequence"/>
</dbReference>
<sequence>MWHPMGILFAAGTPLIKVERLTRMPVIVSCSSDDAAERITRVLGLEANADTA</sequence>
<comment type="caution">
    <text evidence="1">The sequence shown here is derived from an EMBL/GenBank/DDBJ whole genome shotgun (WGS) entry which is preliminary data.</text>
</comment>
<protein>
    <submittedName>
        <fullName evidence="1">Uncharacterized protein</fullName>
    </submittedName>
</protein>
<organism evidence="1 2">
    <name type="scientific">Corynebacterium otitidis ATCC 51513</name>
    <dbReference type="NCBI Taxonomy" id="883169"/>
    <lineage>
        <taxon>Bacteria</taxon>
        <taxon>Bacillati</taxon>
        <taxon>Actinomycetota</taxon>
        <taxon>Actinomycetes</taxon>
        <taxon>Mycobacteriales</taxon>
        <taxon>Corynebacteriaceae</taxon>
        <taxon>Corynebacterium</taxon>
    </lineage>
</organism>
<name>K0YG55_9CORY</name>
<evidence type="ECO:0000313" key="1">
    <source>
        <dbReference type="EMBL" id="EJZ82416.1"/>
    </source>
</evidence>
<evidence type="ECO:0000313" key="2">
    <source>
        <dbReference type="Proteomes" id="UP000006078"/>
    </source>
</evidence>
<dbReference type="EMBL" id="AHAE01000032">
    <property type="protein sequence ID" value="EJZ82416.1"/>
    <property type="molecule type" value="Genomic_DNA"/>
</dbReference>
<dbReference type="HOGENOM" id="CLU_3085953_0_0_11"/>
<accession>K0YG55</accession>
<proteinExistence type="predicted"/>
<gene>
    <name evidence="1" type="ORF">HMPREF9719_00641</name>
</gene>
<dbReference type="AlphaFoldDB" id="K0YG55"/>
<reference evidence="1 2" key="1">
    <citation type="submission" date="2012-08" db="EMBL/GenBank/DDBJ databases">
        <title>The Genome Sequence of Turicella otitidis ATCC 51513.</title>
        <authorList>
            <consortium name="The Broad Institute Genome Sequencing Platform"/>
            <person name="Earl A."/>
            <person name="Ward D."/>
            <person name="Feldgarden M."/>
            <person name="Gevers D."/>
            <person name="Huys G."/>
            <person name="Walker B."/>
            <person name="Young S.K."/>
            <person name="Zeng Q."/>
            <person name="Gargeya S."/>
            <person name="Fitzgerald M."/>
            <person name="Haas B."/>
            <person name="Abouelleil A."/>
            <person name="Alvarado L."/>
            <person name="Arachchi H.M."/>
            <person name="Berlin A.M."/>
            <person name="Chapman S.B."/>
            <person name="Goldberg J."/>
            <person name="Griggs A."/>
            <person name="Gujja S."/>
            <person name="Hansen M."/>
            <person name="Howarth C."/>
            <person name="Imamovic A."/>
            <person name="Larimer J."/>
            <person name="McCowen C."/>
            <person name="Montmayeur A."/>
            <person name="Murphy C."/>
            <person name="Neiman D."/>
            <person name="Pearson M."/>
            <person name="Priest M."/>
            <person name="Roberts A."/>
            <person name="Saif S."/>
            <person name="Shea T."/>
            <person name="Sisk P."/>
            <person name="Sykes S."/>
            <person name="Wortman J."/>
            <person name="Nusbaum C."/>
            <person name="Birren B."/>
        </authorList>
    </citation>
    <scope>NUCLEOTIDE SEQUENCE [LARGE SCALE GENOMIC DNA]</scope>
    <source>
        <strain evidence="1 2">ATCC 51513</strain>
    </source>
</reference>
<keyword evidence="2" id="KW-1185">Reference proteome</keyword>